<comment type="caution">
    <text evidence="2">The sequence shown here is derived from an EMBL/GenBank/DDBJ whole genome shotgun (WGS) entry which is preliminary data.</text>
</comment>
<dbReference type="InterPro" id="IPR014719">
    <property type="entry name" value="Ribosomal_bL12_C/ClpS-like"/>
</dbReference>
<evidence type="ECO:0000313" key="2">
    <source>
        <dbReference type="EMBL" id="KKN29960.1"/>
    </source>
</evidence>
<dbReference type="AlphaFoldDB" id="A0A0F9PDS4"/>
<dbReference type="Gene3D" id="3.30.1390.10">
    <property type="match status" value="1"/>
</dbReference>
<gene>
    <name evidence="2" type="ORF">LCGC14_0838790</name>
</gene>
<reference evidence="2" key="1">
    <citation type="journal article" date="2015" name="Nature">
        <title>Complex archaea that bridge the gap between prokaryotes and eukaryotes.</title>
        <authorList>
            <person name="Spang A."/>
            <person name="Saw J.H."/>
            <person name="Jorgensen S.L."/>
            <person name="Zaremba-Niedzwiedzka K."/>
            <person name="Martijn J."/>
            <person name="Lind A.E."/>
            <person name="van Eijk R."/>
            <person name="Schleper C."/>
            <person name="Guy L."/>
            <person name="Ettema T.J."/>
        </authorList>
    </citation>
    <scope>NUCLEOTIDE SEQUENCE</scope>
</reference>
<organism evidence="2">
    <name type="scientific">marine sediment metagenome</name>
    <dbReference type="NCBI Taxonomy" id="412755"/>
    <lineage>
        <taxon>unclassified sequences</taxon>
        <taxon>metagenomes</taxon>
        <taxon>ecological metagenomes</taxon>
    </lineage>
</organism>
<dbReference type="GO" id="GO:0003735">
    <property type="term" value="F:structural constituent of ribosome"/>
    <property type="evidence" value="ECO:0007669"/>
    <property type="project" value="InterPro"/>
</dbReference>
<proteinExistence type="predicted"/>
<evidence type="ECO:0000259" key="1">
    <source>
        <dbReference type="Pfam" id="PF00542"/>
    </source>
</evidence>
<feature type="domain" description="Large ribosomal subunit protein bL12 C-terminal" evidence="1">
    <location>
        <begin position="39"/>
        <end position="73"/>
    </location>
</feature>
<accession>A0A0F9PDS4</accession>
<dbReference type="EMBL" id="LAZR01002445">
    <property type="protein sequence ID" value="KKN29960.1"/>
    <property type="molecule type" value="Genomic_DNA"/>
</dbReference>
<dbReference type="GO" id="GO:0006412">
    <property type="term" value="P:translation"/>
    <property type="evidence" value="ECO:0007669"/>
    <property type="project" value="InterPro"/>
</dbReference>
<protein>
    <recommendedName>
        <fullName evidence="1">Large ribosomal subunit protein bL12 C-terminal domain-containing protein</fullName>
    </recommendedName>
</protein>
<name>A0A0F9PDS4_9ZZZZ</name>
<sequence length="133" mass="14708">MRYKLTYTHETHSIPIFQSNVTSWEEGPTIERDPGVLAGQKIDVIKALRGLTGIGLKDAKDLAEMIEEDITRTYNIDADGMYVDDSVSALRSVGFTLEPLTPVNDLLREAAVAATEANDFKKAREILDLLIKG</sequence>
<dbReference type="SUPFAM" id="SSF54736">
    <property type="entry name" value="ClpS-like"/>
    <property type="match status" value="1"/>
</dbReference>
<dbReference type="InterPro" id="IPR013823">
    <property type="entry name" value="Ribosomal_bL12_C"/>
</dbReference>
<dbReference type="Pfam" id="PF00542">
    <property type="entry name" value="Ribosomal_L12"/>
    <property type="match status" value="1"/>
</dbReference>